<keyword evidence="1" id="KW-0812">Transmembrane</keyword>
<keyword evidence="1" id="KW-1133">Transmembrane helix</keyword>
<feature type="transmembrane region" description="Helical" evidence="1">
    <location>
        <begin position="18"/>
        <end position="36"/>
    </location>
</feature>
<protein>
    <submittedName>
        <fullName evidence="3">VanZ family protein</fullName>
    </submittedName>
</protein>
<gene>
    <name evidence="3" type="ORF">WMQ36_25605</name>
</gene>
<dbReference type="RefSeq" id="WP_050927379.1">
    <property type="nucleotide sequence ID" value="NZ_JBBMFM010000170.1"/>
</dbReference>
<keyword evidence="1" id="KW-0472">Membrane</keyword>
<dbReference type="InterPro" id="IPR006976">
    <property type="entry name" value="VanZ-like"/>
</dbReference>
<comment type="caution">
    <text evidence="3">The sequence shown here is derived from an EMBL/GenBank/DDBJ whole genome shotgun (WGS) entry which is preliminary data.</text>
</comment>
<evidence type="ECO:0000259" key="2">
    <source>
        <dbReference type="Pfam" id="PF04892"/>
    </source>
</evidence>
<feature type="transmembrane region" description="Helical" evidence="1">
    <location>
        <begin position="130"/>
        <end position="147"/>
    </location>
</feature>
<evidence type="ECO:0000256" key="1">
    <source>
        <dbReference type="SAM" id="Phobius"/>
    </source>
</evidence>
<dbReference type="Pfam" id="PF04892">
    <property type="entry name" value="VanZ"/>
    <property type="match status" value="1"/>
</dbReference>
<dbReference type="Proteomes" id="UP001454086">
    <property type="component" value="Unassembled WGS sequence"/>
</dbReference>
<keyword evidence="4" id="KW-1185">Reference proteome</keyword>
<dbReference type="EMBL" id="JBBMFM010000170">
    <property type="protein sequence ID" value="MEQ2428339.1"/>
    <property type="molecule type" value="Genomic_DNA"/>
</dbReference>
<reference evidence="3 4" key="1">
    <citation type="submission" date="2024-03" db="EMBL/GenBank/DDBJ databases">
        <title>Human intestinal bacterial collection.</title>
        <authorList>
            <person name="Pauvert C."/>
            <person name="Hitch T.C.A."/>
            <person name="Clavel T."/>
        </authorList>
    </citation>
    <scope>NUCLEOTIDE SEQUENCE [LARGE SCALE GENOMIC DNA]</scope>
    <source>
        <strain evidence="3 4">CLA-SR-H021</strain>
    </source>
</reference>
<feature type="domain" description="VanZ-like" evidence="2">
    <location>
        <begin position="23"/>
        <end position="145"/>
    </location>
</feature>
<proteinExistence type="predicted"/>
<feature type="transmembrane region" description="Helical" evidence="1">
    <location>
        <begin position="98"/>
        <end position="118"/>
    </location>
</feature>
<accession>A0ABV1DGK6</accession>
<evidence type="ECO:0000313" key="4">
    <source>
        <dbReference type="Proteomes" id="UP001454086"/>
    </source>
</evidence>
<evidence type="ECO:0000313" key="3">
    <source>
        <dbReference type="EMBL" id="MEQ2428339.1"/>
    </source>
</evidence>
<organism evidence="3 4">
    <name type="scientific">Enterocloster hominis</name>
    <name type="common">ex Hitch et al. 2024</name>
    <dbReference type="NCBI Taxonomy" id="1917870"/>
    <lineage>
        <taxon>Bacteria</taxon>
        <taxon>Bacillati</taxon>
        <taxon>Bacillota</taxon>
        <taxon>Clostridia</taxon>
        <taxon>Lachnospirales</taxon>
        <taxon>Lachnospiraceae</taxon>
        <taxon>Enterocloster</taxon>
    </lineage>
</organism>
<dbReference type="PANTHER" id="PTHR36834:SF2">
    <property type="entry name" value="MEMBRANE PROTEIN"/>
    <property type="match status" value="1"/>
</dbReference>
<dbReference type="PANTHER" id="PTHR36834">
    <property type="entry name" value="MEMBRANE PROTEIN-RELATED"/>
    <property type="match status" value="1"/>
</dbReference>
<dbReference type="InterPro" id="IPR053150">
    <property type="entry name" value="Teicoplanin_resist-assoc"/>
</dbReference>
<sequence>MLANKDKKANKKKTKDKYLCAFFLVYMVALFRITVFRSNFSLFHVMENGTINLSLFQDYIPFIRQGRWFLFLYLFVGNIIWFVPFGSMILLSGKVKGIWGAALCGLLLSFIIETLQYIFGTGVSELDDLVLNTMGAGLGAAVVRLYRHYQCRLGRKREVPQASAEQNGG</sequence>
<feature type="transmembrane region" description="Helical" evidence="1">
    <location>
        <begin position="68"/>
        <end position="91"/>
    </location>
</feature>
<name>A0ABV1DGK6_9FIRM</name>